<protein>
    <submittedName>
        <fullName evidence="2">Uncharacterized protein</fullName>
    </submittedName>
</protein>
<name>A0ABT3HED2_9HYPH</name>
<accession>A0ABT3HED2</accession>
<reference evidence="3" key="1">
    <citation type="submission" date="2023-07" db="EMBL/GenBank/DDBJ databases">
        <title>Genome sequencing of Purple Non-Sulfur Bacteria from various extreme environments.</title>
        <authorList>
            <person name="Mayer M."/>
        </authorList>
    </citation>
    <scope>NUCLEOTIDE SEQUENCE [LARGE SCALE GENOMIC DNA]</scope>
    <source>
        <strain evidence="3">DSM 17935</strain>
    </source>
</reference>
<organism evidence="2 3">
    <name type="scientific">Rhodobium gokarnense</name>
    <dbReference type="NCBI Taxonomy" id="364296"/>
    <lineage>
        <taxon>Bacteria</taxon>
        <taxon>Pseudomonadati</taxon>
        <taxon>Pseudomonadota</taxon>
        <taxon>Alphaproteobacteria</taxon>
        <taxon>Hyphomicrobiales</taxon>
        <taxon>Rhodobiaceae</taxon>
        <taxon>Rhodobium</taxon>
    </lineage>
</organism>
<feature type="region of interest" description="Disordered" evidence="1">
    <location>
        <begin position="1"/>
        <end position="29"/>
    </location>
</feature>
<dbReference type="EMBL" id="JAOQNS010000009">
    <property type="protein sequence ID" value="MCW2308754.1"/>
    <property type="molecule type" value="Genomic_DNA"/>
</dbReference>
<evidence type="ECO:0000256" key="1">
    <source>
        <dbReference type="SAM" id="MobiDB-lite"/>
    </source>
</evidence>
<gene>
    <name evidence="2" type="ORF">M2319_003103</name>
</gene>
<keyword evidence="3" id="KW-1185">Reference proteome</keyword>
<evidence type="ECO:0000313" key="2">
    <source>
        <dbReference type="EMBL" id="MCW2308754.1"/>
    </source>
</evidence>
<evidence type="ECO:0000313" key="3">
    <source>
        <dbReference type="Proteomes" id="UP001209755"/>
    </source>
</evidence>
<proteinExistence type="predicted"/>
<comment type="caution">
    <text evidence="2">The sequence shown here is derived from an EMBL/GenBank/DDBJ whole genome shotgun (WGS) entry which is preliminary data.</text>
</comment>
<dbReference type="Proteomes" id="UP001209755">
    <property type="component" value="Unassembled WGS sequence"/>
</dbReference>
<sequence length="29" mass="3060">MAPENARGSAVRAPRAYREEAPAFSGARA</sequence>